<evidence type="ECO:0000313" key="8">
    <source>
        <dbReference type="Proteomes" id="UP000307169"/>
    </source>
</evidence>
<organism evidence="7 8">
    <name type="scientific">Wallemia mellicola</name>
    <dbReference type="NCBI Taxonomy" id="1708541"/>
    <lineage>
        <taxon>Eukaryota</taxon>
        <taxon>Fungi</taxon>
        <taxon>Dikarya</taxon>
        <taxon>Basidiomycota</taxon>
        <taxon>Wallemiomycotina</taxon>
        <taxon>Wallemiomycetes</taxon>
        <taxon>Wallemiales</taxon>
        <taxon>Wallemiaceae</taxon>
        <taxon>Wallemia</taxon>
    </lineage>
</organism>
<dbReference type="EMBL" id="SPRH01000034">
    <property type="protein sequence ID" value="TIB98918.1"/>
    <property type="molecule type" value="Genomic_DNA"/>
</dbReference>
<evidence type="ECO:0000256" key="1">
    <source>
        <dbReference type="ARBA" id="ARBA00007572"/>
    </source>
</evidence>
<dbReference type="GO" id="GO:0005634">
    <property type="term" value="C:nucleus"/>
    <property type="evidence" value="ECO:0007669"/>
    <property type="project" value="TreeGrafter"/>
</dbReference>
<dbReference type="GO" id="GO:0003910">
    <property type="term" value="F:DNA ligase (ATP) activity"/>
    <property type="evidence" value="ECO:0007669"/>
    <property type="project" value="InterPro"/>
</dbReference>
<evidence type="ECO:0000256" key="3">
    <source>
        <dbReference type="ARBA" id="ARBA00022741"/>
    </source>
</evidence>
<dbReference type="GO" id="GO:0006310">
    <property type="term" value="P:DNA recombination"/>
    <property type="evidence" value="ECO:0007669"/>
    <property type="project" value="InterPro"/>
</dbReference>
<reference evidence="7 8" key="1">
    <citation type="submission" date="2019-03" db="EMBL/GenBank/DDBJ databases">
        <title>Sequencing 25 genomes of Wallemia mellicola.</title>
        <authorList>
            <person name="Gostincar C."/>
        </authorList>
    </citation>
    <scope>NUCLEOTIDE SEQUENCE [LARGE SCALE GENOMIC DNA]</scope>
    <source>
        <strain evidence="7 8">EXF-1262</strain>
    </source>
</reference>
<dbReference type="SUPFAM" id="SSF56091">
    <property type="entry name" value="DNA ligase/mRNA capping enzyme, catalytic domain"/>
    <property type="match status" value="1"/>
</dbReference>
<evidence type="ECO:0000256" key="2">
    <source>
        <dbReference type="ARBA" id="ARBA00022598"/>
    </source>
</evidence>
<dbReference type="InterPro" id="IPR016059">
    <property type="entry name" value="DNA_ligase_ATP-dep_CS"/>
</dbReference>
<evidence type="ECO:0000313" key="7">
    <source>
        <dbReference type="EMBL" id="TIB98918.1"/>
    </source>
</evidence>
<dbReference type="Gene3D" id="1.10.3260.10">
    <property type="entry name" value="DNA ligase, ATP-dependent, N-terminal domain"/>
    <property type="match status" value="1"/>
</dbReference>
<accession>A0A4T0NQZ9</accession>
<dbReference type="PANTHER" id="PTHR45674:SF12">
    <property type="entry name" value="ATP DEPENDENT DNA LIGASE DOMAIN-CONTAINING PROTEIN"/>
    <property type="match status" value="1"/>
</dbReference>
<dbReference type="PROSITE" id="PS00697">
    <property type="entry name" value="DNA_LIGASE_A1"/>
    <property type="match status" value="1"/>
</dbReference>
<feature type="region of interest" description="Disordered" evidence="5">
    <location>
        <begin position="771"/>
        <end position="836"/>
    </location>
</feature>
<proteinExistence type="inferred from homology"/>
<evidence type="ECO:0000256" key="4">
    <source>
        <dbReference type="ARBA" id="ARBA00022840"/>
    </source>
</evidence>
<keyword evidence="2 7" id="KW-0436">Ligase</keyword>
<dbReference type="AlphaFoldDB" id="A0A4T0NQZ9"/>
<dbReference type="PROSITE" id="PS00333">
    <property type="entry name" value="DNA_LIGASE_A2"/>
    <property type="match status" value="1"/>
</dbReference>
<dbReference type="Proteomes" id="UP000307169">
    <property type="component" value="Unassembled WGS sequence"/>
</dbReference>
<comment type="caution">
    <text evidence="7">The sequence shown here is derived from an EMBL/GenBank/DDBJ whole genome shotgun (WGS) entry which is preliminary data.</text>
</comment>
<keyword evidence="4" id="KW-0067">ATP-binding</keyword>
<name>A0A4T0NQZ9_9BASI</name>
<dbReference type="InterPro" id="IPR050191">
    <property type="entry name" value="ATP-dep_DNA_ligase"/>
</dbReference>
<dbReference type="InterPro" id="IPR012340">
    <property type="entry name" value="NA-bd_OB-fold"/>
</dbReference>
<sequence>MASDGLFDELAELLYTRHCTITAAHSPHKPPNPNSGLLRWLTNIREKCAFGTGKIIFRLIFPEMDMKRRYGVKEHTLVPLLSSILGVDIPLTSHCLGIAAYNALSKVPSSSKRTCLSLHRIDELLNELAAKCIWSSDCVKVNKSRRTKDDILRDLFSGLTPESVAFTVQVILKDITPLLFPSPAKSLMDCNSNSYTKLTLHDTMAAWHWYMPKIYSKMADLDLSADAIDELPLDATPFQCIQLIQSRPGVQLEIPSCIKGQSLRHALDVNQGCEQVMAETKYDGERVQIHIIDQDIIKIFSKSKVDSTSDRAGIVPIIREALGLPSKSYPPGFPDGEFNDSLTSSEPTRGITSGIFEAEMVAFDRRKNKIDEYYRIRELLQSCKGNNKLSNFEAMNSNSSLESVDENLNDCSKRHLAVVFFDILHLDGRDLTDEPLSNRREILEEVSMLSQVDKIDIRNSNKAMHRIYASNIANCQEGLVLKPSYGTYNCSRLRWVKIKRDYIPGLGDTADFVIIGARHDPQRGLLPHVLTTFTVALKAKQTDMRKLRKRSGINQWDVRDHYHALFEVSYGLVRSELEDLNLEAKCRAGESPSLPYTYSFERGLQIPTILFQRPILFELTGASFTRKPRSKWYELRFPRITKVYNDKAKAWDSGLALRDLQSLALNSIDTDRQDAEDEIKGVFEGYTINRCDKWLTVLKQSENSHSWEKCKTWLDPAIKNFGEDKEFSSNSLMLESDVSSSDDKLLAGVIPRYRHQTPATSPKTISQVLGKRGRENYDDRTEDEESCASEQFKSTQELDEQTEEEPIHVADLTETPQTPNKRPYISTPLTPQKRGKAVPPLDRCLIFADSHNATRGLDRSAISLGNCLDRLFDYVGWYMRPQDCDFAGRIALVVLSTTRLGVVAALKSRKNYIDREFTGVSLGRVVTLVVDAQSDQPISGYRQIWDSLDM</sequence>
<keyword evidence="3" id="KW-0547">Nucleotide-binding</keyword>
<dbReference type="GO" id="GO:0005524">
    <property type="term" value="F:ATP binding"/>
    <property type="evidence" value="ECO:0007669"/>
    <property type="project" value="UniProtKB-KW"/>
</dbReference>
<dbReference type="PROSITE" id="PS50160">
    <property type="entry name" value="DNA_LIGASE_A3"/>
    <property type="match status" value="1"/>
</dbReference>
<protein>
    <submittedName>
        <fullName evidence="7">DNA ligase/mRNA capping enzyme</fullName>
    </submittedName>
</protein>
<dbReference type="Pfam" id="PF01068">
    <property type="entry name" value="DNA_ligase_A_M"/>
    <property type="match status" value="1"/>
</dbReference>
<dbReference type="InterPro" id="IPR012310">
    <property type="entry name" value="DNA_ligase_ATP-dep_cent"/>
</dbReference>
<evidence type="ECO:0000256" key="5">
    <source>
        <dbReference type="SAM" id="MobiDB-lite"/>
    </source>
</evidence>
<dbReference type="Gene3D" id="3.30.470.30">
    <property type="entry name" value="DNA ligase/mRNA capping enzyme"/>
    <property type="match status" value="1"/>
</dbReference>
<dbReference type="GO" id="GO:1903461">
    <property type="term" value="P:Okazaki fragment processing involved in mitotic DNA replication"/>
    <property type="evidence" value="ECO:0007669"/>
    <property type="project" value="TreeGrafter"/>
</dbReference>
<dbReference type="Gene3D" id="2.40.50.140">
    <property type="entry name" value="Nucleic acid-binding proteins"/>
    <property type="match status" value="1"/>
</dbReference>
<dbReference type="InterPro" id="IPR036599">
    <property type="entry name" value="DNA_ligase_N_sf"/>
</dbReference>
<evidence type="ECO:0000259" key="6">
    <source>
        <dbReference type="PROSITE" id="PS50160"/>
    </source>
</evidence>
<dbReference type="Pfam" id="PF04675">
    <property type="entry name" value="DNA_ligase_A_N"/>
    <property type="match status" value="1"/>
</dbReference>
<dbReference type="InterPro" id="IPR012308">
    <property type="entry name" value="DNA_ligase_ATP-dep_N"/>
</dbReference>
<dbReference type="GO" id="GO:0003677">
    <property type="term" value="F:DNA binding"/>
    <property type="evidence" value="ECO:0007669"/>
    <property type="project" value="InterPro"/>
</dbReference>
<feature type="domain" description="ATP-dependent DNA ligase family profile" evidence="6">
    <location>
        <begin position="418"/>
        <end position="539"/>
    </location>
</feature>
<gene>
    <name evidence="7" type="ORF">E3Q17_02803</name>
</gene>
<dbReference type="PANTHER" id="PTHR45674">
    <property type="entry name" value="DNA LIGASE 1/3 FAMILY MEMBER"/>
    <property type="match status" value="1"/>
</dbReference>
<comment type="similarity">
    <text evidence="1">Belongs to the ATP-dependent DNA ligase family.</text>
</comment>
<dbReference type="GO" id="GO:0006281">
    <property type="term" value="P:DNA repair"/>
    <property type="evidence" value="ECO:0007669"/>
    <property type="project" value="InterPro"/>
</dbReference>
<dbReference type="GO" id="GO:0005739">
    <property type="term" value="C:mitochondrion"/>
    <property type="evidence" value="ECO:0007669"/>
    <property type="project" value="TreeGrafter"/>
</dbReference>